<name>A0A4R2LC46_9FIRM</name>
<keyword evidence="9" id="KW-1185">Reference proteome</keyword>
<gene>
    <name evidence="8" type="ORF">EV212_10636</name>
</gene>
<dbReference type="PANTHER" id="PTHR43711:SF28">
    <property type="entry name" value="SENSOR HISTIDINE KINASE YXDK"/>
    <property type="match status" value="1"/>
</dbReference>
<dbReference type="InterPro" id="IPR004358">
    <property type="entry name" value="Sig_transdc_His_kin-like_C"/>
</dbReference>
<evidence type="ECO:0000256" key="3">
    <source>
        <dbReference type="ARBA" id="ARBA00022553"/>
    </source>
</evidence>
<dbReference type="Gene3D" id="3.30.565.10">
    <property type="entry name" value="Histidine kinase-like ATPase, C-terminal domain"/>
    <property type="match status" value="1"/>
</dbReference>
<dbReference type="PRINTS" id="PR00344">
    <property type="entry name" value="BCTRLSENSOR"/>
</dbReference>
<evidence type="ECO:0000256" key="2">
    <source>
        <dbReference type="ARBA" id="ARBA00012438"/>
    </source>
</evidence>
<dbReference type="AlphaFoldDB" id="A0A4R2LC46"/>
<dbReference type="InterPro" id="IPR003661">
    <property type="entry name" value="HisK_dim/P_dom"/>
</dbReference>
<evidence type="ECO:0000256" key="4">
    <source>
        <dbReference type="ARBA" id="ARBA00022679"/>
    </source>
</evidence>
<keyword evidence="4" id="KW-0808">Transferase</keyword>
<dbReference type="RefSeq" id="WP_165873328.1">
    <property type="nucleotide sequence ID" value="NZ_JANKAQ010000008.1"/>
</dbReference>
<reference evidence="8 9" key="1">
    <citation type="submission" date="2019-03" db="EMBL/GenBank/DDBJ databases">
        <title>Genomic Encyclopedia of Type Strains, Phase IV (KMG-IV): sequencing the most valuable type-strain genomes for metagenomic binning, comparative biology and taxonomic classification.</title>
        <authorList>
            <person name="Goeker M."/>
        </authorList>
    </citation>
    <scope>NUCLEOTIDE SEQUENCE [LARGE SCALE GENOMIC DNA]</scope>
    <source>
        <strain evidence="8 9">DSM 28559</strain>
    </source>
</reference>
<dbReference type="PROSITE" id="PS50109">
    <property type="entry name" value="HIS_KIN"/>
    <property type="match status" value="1"/>
</dbReference>
<dbReference type="InterPro" id="IPR005467">
    <property type="entry name" value="His_kinase_dom"/>
</dbReference>
<dbReference type="InterPro" id="IPR050736">
    <property type="entry name" value="Sensor_HK_Regulatory"/>
</dbReference>
<dbReference type="PANTHER" id="PTHR43711">
    <property type="entry name" value="TWO-COMPONENT HISTIDINE KINASE"/>
    <property type="match status" value="1"/>
</dbReference>
<evidence type="ECO:0000313" key="9">
    <source>
        <dbReference type="Proteomes" id="UP000295711"/>
    </source>
</evidence>
<dbReference type="Gene3D" id="1.10.287.130">
    <property type="match status" value="1"/>
</dbReference>
<keyword evidence="6" id="KW-0902">Two-component regulatory system</keyword>
<dbReference type="SMART" id="SM00387">
    <property type="entry name" value="HATPase_c"/>
    <property type="match status" value="1"/>
</dbReference>
<evidence type="ECO:0000256" key="1">
    <source>
        <dbReference type="ARBA" id="ARBA00000085"/>
    </source>
</evidence>
<dbReference type="EMBL" id="SLXA01000006">
    <property type="protein sequence ID" value="TCO84609.1"/>
    <property type="molecule type" value="Genomic_DNA"/>
</dbReference>
<evidence type="ECO:0000313" key="8">
    <source>
        <dbReference type="EMBL" id="TCO84609.1"/>
    </source>
</evidence>
<comment type="catalytic activity">
    <reaction evidence="1">
        <text>ATP + protein L-histidine = ADP + protein N-phospho-L-histidine.</text>
        <dbReference type="EC" id="2.7.13.3"/>
    </reaction>
</comment>
<protein>
    <recommendedName>
        <fullName evidence="2">histidine kinase</fullName>
        <ecNumber evidence="2">2.7.13.3</ecNumber>
    </recommendedName>
</protein>
<dbReference type="SUPFAM" id="SSF55874">
    <property type="entry name" value="ATPase domain of HSP90 chaperone/DNA topoisomerase II/histidine kinase"/>
    <property type="match status" value="1"/>
</dbReference>
<dbReference type="InterPro" id="IPR003594">
    <property type="entry name" value="HATPase_dom"/>
</dbReference>
<dbReference type="Pfam" id="PF02518">
    <property type="entry name" value="HATPase_c"/>
    <property type="match status" value="1"/>
</dbReference>
<proteinExistence type="predicted"/>
<accession>A0A4R2LC46</accession>
<sequence length="224" mass="24936">MHEQPVLSLSTISHELRNPLTLIHSTLQLIGNHYPEVTNDPLWPQLLLDINYMSQLLSELSSLNSSQTLHYSQIDIRQFLTNIVSSFYSTTQSQTKELSLNFETDEKFIMGDSLKIREVFINLIKNALEATQSGDQIVIDVKSRWNRLVVTVSDSGSGMDGCRLSTIFEPFVTYKSDGTGLGLTIVKNIMNAHGGAVQVYSKPGIGTKFILIFPLTPAEKAADM</sequence>
<dbReference type="EC" id="2.7.13.3" evidence="2"/>
<keyword evidence="5 8" id="KW-0418">Kinase</keyword>
<dbReference type="GO" id="GO:0000155">
    <property type="term" value="F:phosphorelay sensor kinase activity"/>
    <property type="evidence" value="ECO:0007669"/>
    <property type="project" value="InterPro"/>
</dbReference>
<dbReference type="Proteomes" id="UP000295711">
    <property type="component" value="Unassembled WGS sequence"/>
</dbReference>
<keyword evidence="3" id="KW-0597">Phosphoprotein</keyword>
<feature type="domain" description="Histidine kinase" evidence="7">
    <location>
        <begin position="11"/>
        <end position="217"/>
    </location>
</feature>
<dbReference type="CDD" id="cd00082">
    <property type="entry name" value="HisKA"/>
    <property type="match status" value="1"/>
</dbReference>
<comment type="caution">
    <text evidence="8">The sequence shown here is derived from an EMBL/GenBank/DDBJ whole genome shotgun (WGS) entry which is preliminary data.</text>
</comment>
<evidence type="ECO:0000259" key="7">
    <source>
        <dbReference type="PROSITE" id="PS50109"/>
    </source>
</evidence>
<evidence type="ECO:0000256" key="5">
    <source>
        <dbReference type="ARBA" id="ARBA00022777"/>
    </source>
</evidence>
<dbReference type="InterPro" id="IPR036097">
    <property type="entry name" value="HisK_dim/P_sf"/>
</dbReference>
<evidence type="ECO:0000256" key="6">
    <source>
        <dbReference type="ARBA" id="ARBA00023012"/>
    </source>
</evidence>
<dbReference type="CDD" id="cd00075">
    <property type="entry name" value="HATPase"/>
    <property type="match status" value="1"/>
</dbReference>
<dbReference type="InterPro" id="IPR036890">
    <property type="entry name" value="HATPase_C_sf"/>
</dbReference>
<organism evidence="8 9">
    <name type="scientific">Frisingicoccus caecimuris</name>
    <dbReference type="NCBI Taxonomy" id="1796636"/>
    <lineage>
        <taxon>Bacteria</taxon>
        <taxon>Bacillati</taxon>
        <taxon>Bacillota</taxon>
        <taxon>Clostridia</taxon>
        <taxon>Lachnospirales</taxon>
        <taxon>Lachnospiraceae</taxon>
        <taxon>Frisingicoccus</taxon>
    </lineage>
</organism>
<dbReference type="SUPFAM" id="SSF47384">
    <property type="entry name" value="Homodimeric domain of signal transducing histidine kinase"/>
    <property type="match status" value="1"/>
</dbReference>